<reference evidence="1" key="1">
    <citation type="submission" date="2019-11" db="EMBL/GenBank/DDBJ databases">
        <authorList>
            <person name="Feng L."/>
        </authorList>
    </citation>
    <scope>NUCLEOTIDE SEQUENCE</scope>
    <source>
        <strain evidence="1">CParaputrificumLFYP93</strain>
    </source>
</reference>
<dbReference type="EMBL" id="CACRTV010000014">
    <property type="protein sequence ID" value="VYT73648.1"/>
    <property type="molecule type" value="Genomic_DNA"/>
</dbReference>
<evidence type="ECO:0000313" key="1">
    <source>
        <dbReference type="EMBL" id="VYT73648.1"/>
    </source>
</evidence>
<organism evidence="1">
    <name type="scientific">Clostridium paraputrificum</name>
    <dbReference type="NCBI Taxonomy" id="29363"/>
    <lineage>
        <taxon>Bacteria</taxon>
        <taxon>Bacillati</taxon>
        <taxon>Bacillota</taxon>
        <taxon>Clostridia</taxon>
        <taxon>Eubacteriales</taxon>
        <taxon>Clostridiaceae</taxon>
        <taxon>Clostridium</taxon>
    </lineage>
</organism>
<dbReference type="AlphaFoldDB" id="A0A6N2Z6M3"/>
<proteinExistence type="predicted"/>
<name>A0A6N2Z6M3_9CLOT</name>
<accession>A0A6N2Z6M3</accession>
<protein>
    <submittedName>
        <fullName evidence="1">Uncharacterized protein</fullName>
    </submittedName>
</protein>
<gene>
    <name evidence="1" type="ORF">CPLFYP93_00474</name>
</gene>
<sequence length="108" mass="12759">MLKDSFNKEIENLTELFLELMNEVKIIETSDMWSGKSYDSFKTEFETWKLDYLEGITKLLQLKQYLEEVKAVGESLISERNSLTTFLEVLCLWSSMSNLQKMEKKLMI</sequence>